<keyword evidence="1" id="KW-0732">Signal</keyword>
<protein>
    <recommendedName>
        <fullName evidence="2">Solute-binding protein family 5 domain-containing protein</fullName>
    </recommendedName>
</protein>
<keyword evidence="4" id="KW-1185">Reference proteome</keyword>
<evidence type="ECO:0000313" key="4">
    <source>
        <dbReference type="Proteomes" id="UP000176288"/>
    </source>
</evidence>
<dbReference type="STRING" id="1912795.BK816_03200"/>
<evidence type="ECO:0000313" key="3">
    <source>
        <dbReference type="EMBL" id="AOZ72419.1"/>
    </source>
</evidence>
<evidence type="ECO:0000256" key="1">
    <source>
        <dbReference type="SAM" id="SignalP"/>
    </source>
</evidence>
<dbReference type="CDD" id="cd08501">
    <property type="entry name" value="PBP2_Lpqw"/>
    <property type="match status" value="1"/>
</dbReference>
<dbReference type="Gene3D" id="3.90.76.10">
    <property type="entry name" value="Dipeptide-binding Protein, Domain 1"/>
    <property type="match status" value="1"/>
</dbReference>
<accession>A0A1D9MJQ5</accession>
<dbReference type="SUPFAM" id="SSF53850">
    <property type="entry name" value="Periplasmic binding protein-like II"/>
    <property type="match status" value="1"/>
</dbReference>
<dbReference type="InterPro" id="IPR039424">
    <property type="entry name" value="SBP_5"/>
</dbReference>
<dbReference type="InterPro" id="IPR000914">
    <property type="entry name" value="SBP_5_dom"/>
</dbReference>
<feature type="signal peptide" evidence="1">
    <location>
        <begin position="1"/>
        <end position="21"/>
    </location>
</feature>
<gene>
    <name evidence="3" type="ORF">BK816_03200</name>
</gene>
<dbReference type="GO" id="GO:1904680">
    <property type="term" value="F:peptide transmembrane transporter activity"/>
    <property type="evidence" value="ECO:0007669"/>
    <property type="project" value="TreeGrafter"/>
</dbReference>
<dbReference type="RefSeq" id="WP_071163885.1">
    <property type="nucleotide sequence ID" value="NZ_CP017812.1"/>
</dbReference>
<dbReference type="GO" id="GO:0015833">
    <property type="term" value="P:peptide transport"/>
    <property type="evidence" value="ECO:0007669"/>
    <property type="project" value="TreeGrafter"/>
</dbReference>
<dbReference type="Proteomes" id="UP000176288">
    <property type="component" value="Chromosome"/>
</dbReference>
<dbReference type="EMBL" id="CP017812">
    <property type="protein sequence ID" value="AOZ72419.1"/>
    <property type="molecule type" value="Genomic_DNA"/>
</dbReference>
<dbReference type="Pfam" id="PF00496">
    <property type="entry name" value="SBP_bac_5"/>
    <property type="match status" value="1"/>
</dbReference>
<feature type="chain" id="PRO_5038457359" description="Solute-binding protein family 5 domain-containing protein" evidence="1">
    <location>
        <begin position="22"/>
        <end position="562"/>
    </location>
</feature>
<feature type="domain" description="Solute-binding protein family 5" evidence="2">
    <location>
        <begin position="100"/>
        <end position="473"/>
    </location>
</feature>
<organism evidence="3 4">
    <name type="scientific">Boudabousia tangfeifanii</name>
    <dbReference type="NCBI Taxonomy" id="1912795"/>
    <lineage>
        <taxon>Bacteria</taxon>
        <taxon>Bacillati</taxon>
        <taxon>Actinomycetota</taxon>
        <taxon>Actinomycetes</taxon>
        <taxon>Actinomycetales</taxon>
        <taxon>Actinomycetaceae</taxon>
        <taxon>Boudabousia</taxon>
    </lineage>
</organism>
<reference evidence="3 4" key="1">
    <citation type="submission" date="2016-10" db="EMBL/GenBank/DDBJ databases">
        <title>Actinomyces aegypiusis sp. nov., isolated from the Aegypius monachus in Qinghai Tibet Plateau China.</title>
        <authorList>
            <person name="Wang Y."/>
        </authorList>
    </citation>
    <scope>NUCLEOTIDE SEQUENCE [LARGE SCALE GENOMIC DNA]</scope>
    <source>
        <strain evidence="3 4">VUL4_3</strain>
    </source>
</reference>
<proteinExistence type="predicted"/>
<dbReference type="KEGG" id="avu:BK816_03200"/>
<dbReference type="PANTHER" id="PTHR30290">
    <property type="entry name" value="PERIPLASMIC BINDING COMPONENT OF ABC TRANSPORTER"/>
    <property type="match status" value="1"/>
</dbReference>
<dbReference type="AlphaFoldDB" id="A0A1D9MJQ5"/>
<dbReference type="OrthoDB" id="7888869at2"/>
<dbReference type="PANTHER" id="PTHR30290:SF65">
    <property type="entry name" value="MONOACYL PHOSPHATIDYLINOSITOL TETRAMANNOSIDE-BINDING PROTEIN LPQW-RELATED"/>
    <property type="match status" value="1"/>
</dbReference>
<dbReference type="PROSITE" id="PS51257">
    <property type="entry name" value="PROKAR_LIPOPROTEIN"/>
    <property type="match status" value="1"/>
</dbReference>
<evidence type="ECO:0000259" key="2">
    <source>
        <dbReference type="Pfam" id="PF00496"/>
    </source>
</evidence>
<sequence length="562" mass="62118">MNRIVKISTSLVAIASLMTLAGCGDEQKLGEDAANIKGADYLHVPYDQLKDGGKLTLSTGMIPEQLNPMAATATFETASLWYWWNPVVALFDDDGNWEPNPDYVTKAQDSVTDGKTVVVYDLNDKAKFNDDTPIDWKVWEGTWKAGSSDDPKMQLGDPTGYQAIEKVERGENDFQVKVTYKGHFPWWRKNFNYLMHPGLAASGENFGTAYLNNPHPEWGAGPYKVESIDNKGGTATFVKNEKWWGDPGKLDNIYFRALESTADMQAFKNKEIDVVGVGTKDRLAQLTDDTPVYAGTSLSEVFMTLNSARPALKDINVRKAVMKAIDRKIIMKVRFQGMNFEGDLLNSLILKQTQPGYEDNMGDLGVFDPEAAGKLLDEAGWKLEEGKTYRTNAAGEELVLERPYFGNDDLTKSMNNAIQSMLKNVGINFKLEQRPNADYPQIMKNREFDVMISSLFAENSFAMADICQFYGQGHTLLKSGTGSQEVDDLCAASLNAETQEEATKLGNQAEKAALKLAGAMPVYTGPTMVATTKGLANMGAMGFARKAPQMIGWAKDDFKAEK</sequence>
<name>A0A1D9MJQ5_9ACTO</name>
<dbReference type="Gene3D" id="3.10.105.10">
    <property type="entry name" value="Dipeptide-binding Protein, Domain 3"/>
    <property type="match status" value="1"/>
</dbReference>